<dbReference type="InterPro" id="IPR020806">
    <property type="entry name" value="PKS_PP-bd"/>
</dbReference>
<dbReference type="CDD" id="cd05930">
    <property type="entry name" value="A_NRPS"/>
    <property type="match status" value="1"/>
</dbReference>
<feature type="domain" description="Carrier" evidence="3">
    <location>
        <begin position="489"/>
        <end position="564"/>
    </location>
</feature>
<dbReference type="RefSeq" id="WP_377569289.1">
    <property type="nucleotide sequence ID" value="NZ_JBHTMP010000011.1"/>
</dbReference>
<dbReference type="SUPFAM" id="SSF47336">
    <property type="entry name" value="ACP-like"/>
    <property type="match status" value="1"/>
</dbReference>
<dbReference type="Pfam" id="PF00501">
    <property type="entry name" value="AMP-binding"/>
    <property type="match status" value="1"/>
</dbReference>
<dbReference type="Gene3D" id="1.10.1200.10">
    <property type="entry name" value="ACP-like"/>
    <property type="match status" value="1"/>
</dbReference>
<dbReference type="PANTHER" id="PTHR45527:SF1">
    <property type="entry name" value="FATTY ACID SYNTHASE"/>
    <property type="match status" value="1"/>
</dbReference>
<dbReference type="InterPro" id="IPR025110">
    <property type="entry name" value="AMP-bd_C"/>
</dbReference>
<evidence type="ECO:0000313" key="4">
    <source>
        <dbReference type="EMBL" id="MFD1321301.1"/>
    </source>
</evidence>
<evidence type="ECO:0000256" key="2">
    <source>
        <dbReference type="ARBA" id="ARBA00022553"/>
    </source>
</evidence>
<dbReference type="Pfam" id="PF00550">
    <property type="entry name" value="PP-binding"/>
    <property type="match status" value="1"/>
</dbReference>
<keyword evidence="5" id="KW-1185">Reference proteome</keyword>
<dbReference type="Gene3D" id="3.30.300.30">
    <property type="match status" value="1"/>
</dbReference>
<dbReference type="SMART" id="SM00823">
    <property type="entry name" value="PKS_PP"/>
    <property type="match status" value="1"/>
</dbReference>
<dbReference type="InterPro" id="IPR010071">
    <property type="entry name" value="AA_adenyl_dom"/>
</dbReference>
<dbReference type="InterPro" id="IPR045851">
    <property type="entry name" value="AMP-bd_C_sf"/>
</dbReference>
<dbReference type="InterPro" id="IPR036736">
    <property type="entry name" value="ACP-like_sf"/>
</dbReference>
<dbReference type="Gene3D" id="2.30.38.10">
    <property type="entry name" value="Luciferase, Domain 3"/>
    <property type="match status" value="1"/>
</dbReference>
<organism evidence="4 5">
    <name type="scientific">Micromonospora sonneratiae</name>
    <dbReference type="NCBI Taxonomy" id="1184706"/>
    <lineage>
        <taxon>Bacteria</taxon>
        <taxon>Bacillati</taxon>
        <taxon>Actinomycetota</taxon>
        <taxon>Actinomycetes</taxon>
        <taxon>Micromonosporales</taxon>
        <taxon>Micromonosporaceae</taxon>
        <taxon>Micromonospora</taxon>
    </lineage>
</organism>
<dbReference type="Pfam" id="PF13193">
    <property type="entry name" value="AMP-binding_C"/>
    <property type="match status" value="1"/>
</dbReference>
<dbReference type="Proteomes" id="UP001597260">
    <property type="component" value="Unassembled WGS sequence"/>
</dbReference>
<gene>
    <name evidence="4" type="ORF">ACFQ4H_09390</name>
</gene>
<protein>
    <submittedName>
        <fullName evidence="4">Non-ribosomal peptide synthetase</fullName>
    </submittedName>
</protein>
<keyword evidence="1" id="KW-0596">Phosphopantetheine</keyword>
<dbReference type="NCBIfam" id="TIGR01733">
    <property type="entry name" value="AA-adenyl-dom"/>
    <property type="match status" value="1"/>
</dbReference>
<reference evidence="5" key="1">
    <citation type="journal article" date="2019" name="Int. J. Syst. Evol. Microbiol.">
        <title>The Global Catalogue of Microorganisms (GCM) 10K type strain sequencing project: providing services to taxonomists for standard genome sequencing and annotation.</title>
        <authorList>
            <consortium name="The Broad Institute Genomics Platform"/>
            <consortium name="The Broad Institute Genome Sequencing Center for Infectious Disease"/>
            <person name="Wu L."/>
            <person name="Ma J."/>
        </authorList>
    </citation>
    <scope>NUCLEOTIDE SEQUENCE [LARGE SCALE GENOMIC DNA]</scope>
    <source>
        <strain evidence="5">JCM 31037</strain>
    </source>
</reference>
<sequence>MTTLVLMWADAVRRYGDRPAVQHDDVTLSYAELDRYANTIAWHLHRRGLRPEDRVAVCLPRGVDVLAAILGVLKAGGAYVAVDPRYPDARRDLMVEASGAVTTLTEAELPDRAAAEDGPPAVEVGPAHAACVLFTSGSSGTPKAVVLEHRNVCGFARNSSLPPLRSTDRMGQISSLSFDAFHYELWCAVAHGAAIVVLPTIPEMLAADLRKELRRRRITAMLVPTMAVNHVVREDRDAFSSLRVLCTGGDVILPGTCRELLAGDFSGEFHNLYGPTEATTACTAYPVVDVPAQAESVPIGHPVAGARVYVLDEALRPVAADASGQLYVGGHGVGRGYLGNPGLTAERFLPDPFQPGGRMYATGDLARRRPDGALEFLGRADRQVKVRGYRVELGEVERVLGGHPQVREVAVLTAGDGQDRALVAVVTRHGPVHPDELRAYAAELMPQHMVPSAFLVVAEMPASDHGKRDWQALERLCEAERARRSAHAPPSTPGEVLLAGIWAELLAVEVVGADDDFFGLGGNSMMAFRAQQRIRRQTGVVLDFRDIFARPVLRELAAFLDQQAQPEVVA</sequence>
<comment type="caution">
    <text evidence="4">The sequence shown here is derived from an EMBL/GenBank/DDBJ whole genome shotgun (WGS) entry which is preliminary data.</text>
</comment>
<dbReference type="InterPro" id="IPR009081">
    <property type="entry name" value="PP-bd_ACP"/>
</dbReference>
<evidence type="ECO:0000313" key="5">
    <source>
        <dbReference type="Proteomes" id="UP001597260"/>
    </source>
</evidence>
<keyword evidence="2" id="KW-0597">Phosphoprotein</keyword>
<dbReference type="PROSITE" id="PS50075">
    <property type="entry name" value="CARRIER"/>
    <property type="match status" value="1"/>
</dbReference>
<proteinExistence type="predicted"/>
<dbReference type="EMBL" id="JBHTMP010000011">
    <property type="protein sequence ID" value="MFD1321301.1"/>
    <property type="molecule type" value="Genomic_DNA"/>
</dbReference>
<dbReference type="PROSITE" id="PS00455">
    <property type="entry name" value="AMP_BINDING"/>
    <property type="match status" value="1"/>
</dbReference>
<name>A0ABW3YAE8_9ACTN</name>
<dbReference type="InterPro" id="IPR020845">
    <property type="entry name" value="AMP-binding_CS"/>
</dbReference>
<accession>A0ABW3YAE8</accession>
<dbReference type="InterPro" id="IPR000873">
    <property type="entry name" value="AMP-dep_synth/lig_dom"/>
</dbReference>
<dbReference type="Gene3D" id="3.40.50.980">
    <property type="match status" value="2"/>
</dbReference>
<dbReference type="PANTHER" id="PTHR45527">
    <property type="entry name" value="NONRIBOSOMAL PEPTIDE SYNTHETASE"/>
    <property type="match status" value="1"/>
</dbReference>
<evidence type="ECO:0000259" key="3">
    <source>
        <dbReference type="PROSITE" id="PS50075"/>
    </source>
</evidence>
<evidence type="ECO:0000256" key="1">
    <source>
        <dbReference type="ARBA" id="ARBA00022450"/>
    </source>
</evidence>
<dbReference type="SUPFAM" id="SSF56801">
    <property type="entry name" value="Acetyl-CoA synthetase-like"/>
    <property type="match status" value="1"/>
</dbReference>